<keyword evidence="16" id="KW-1185">Reference proteome</keyword>
<dbReference type="EMBL" id="LT859958">
    <property type="protein sequence ID" value="SMX54469.1"/>
    <property type="molecule type" value="Genomic_DNA"/>
</dbReference>
<evidence type="ECO:0000259" key="13">
    <source>
        <dbReference type="Pfam" id="PF05697"/>
    </source>
</evidence>
<feature type="compositionally biased region" description="Acidic residues" evidence="12">
    <location>
        <begin position="447"/>
        <end position="463"/>
    </location>
</feature>
<name>A0A1Y6K7A6_9CHLR</name>
<dbReference type="InterPro" id="IPR046357">
    <property type="entry name" value="PPIase_dom_sf"/>
</dbReference>
<dbReference type="AlphaFoldDB" id="A0A1Y6K7A6"/>
<dbReference type="SUPFAM" id="SSF102735">
    <property type="entry name" value="Trigger factor ribosome-binding domain"/>
    <property type="match status" value="1"/>
</dbReference>
<dbReference type="RefSeq" id="WP_157891772.1">
    <property type="nucleotide sequence ID" value="NZ_LT859958.1"/>
</dbReference>
<evidence type="ECO:0000256" key="3">
    <source>
        <dbReference type="ARBA" id="ARBA00013194"/>
    </source>
</evidence>
<evidence type="ECO:0000256" key="11">
    <source>
        <dbReference type="HAMAP-Rule" id="MF_00303"/>
    </source>
</evidence>
<keyword evidence="5 11" id="KW-0132">Cell division</keyword>
<dbReference type="InterPro" id="IPR036611">
    <property type="entry name" value="Trigger_fac_ribosome-bd_sf"/>
</dbReference>
<evidence type="ECO:0000256" key="8">
    <source>
        <dbReference type="ARBA" id="ARBA00023235"/>
    </source>
</evidence>
<feature type="compositionally biased region" description="Polar residues" evidence="12">
    <location>
        <begin position="487"/>
        <end position="503"/>
    </location>
</feature>
<dbReference type="InterPro" id="IPR005215">
    <property type="entry name" value="Trig_fac"/>
</dbReference>
<comment type="domain">
    <text evidence="11">Consists of 3 domains; the N-terminus binds the ribosome, the middle domain has PPIase activity, while the C-terminus has intrinsic chaperone activity on its own.</text>
</comment>
<dbReference type="Proteomes" id="UP000195514">
    <property type="component" value="Chromosome I"/>
</dbReference>
<dbReference type="SUPFAM" id="SSF54534">
    <property type="entry name" value="FKBP-like"/>
    <property type="match status" value="1"/>
</dbReference>
<dbReference type="GO" id="GO:0003755">
    <property type="term" value="F:peptidyl-prolyl cis-trans isomerase activity"/>
    <property type="evidence" value="ECO:0007669"/>
    <property type="project" value="UniProtKB-UniRule"/>
</dbReference>
<sequence length="534" mass="61060">MKIDKIIQDDRQAKLTVEYTADEFETFKRRAAKKVSKNAKIPGFRPGKAPYQVIVNHYGEETIIQEAIDLLIEFDYPNILKQAEIEPSGAGNLESLETLDPPKFILMIPLEPEIDLGDYREVRKPYELEEFNTSAVDDYIINLRRRSATIVPAEHPAEVGDLVYYKLSGEFLNPADDEDATITDKTPQEAIIQDEEHISDNEWPYPGFNRELLGVKDGDEKEIQYTYPEDFEDESFRGKTALFSIEVQSVKALELPEIDEDFLKLLGDFESEGDFREKLEQQLRAEHQANYDSDYISEVLSEISDKAILNYPPQMLDHEVEHALEDIKSRLASQKLDYETYLKLRGKEEPAFIEEDIRPAAKQRLERSLIVEALIELEGLKLDQNMVNEQTGNVVREVFSSGKGEELQKEMGSEEFSRMITMESVSRTMNILLNNRLKLIGTGQPIPEDDEPLDVEQEDDKEEEIDRSAQADENELPSSDDEKSDLTDTTNADFDSEMQSTPITDEEPTVELENEPVNSGEDLEQNIGKDEKEV</sequence>
<dbReference type="GO" id="GO:0044183">
    <property type="term" value="F:protein folding chaperone"/>
    <property type="evidence" value="ECO:0007669"/>
    <property type="project" value="TreeGrafter"/>
</dbReference>
<evidence type="ECO:0000259" key="14">
    <source>
        <dbReference type="Pfam" id="PF05698"/>
    </source>
</evidence>
<dbReference type="EC" id="5.2.1.8" evidence="3 11"/>
<evidence type="ECO:0000256" key="10">
    <source>
        <dbReference type="ARBA" id="ARBA00029986"/>
    </source>
</evidence>
<dbReference type="InterPro" id="IPR027304">
    <property type="entry name" value="Trigger_fact/SurA_dom_sf"/>
</dbReference>
<accession>A0A1Y6K7A6</accession>
<evidence type="ECO:0000256" key="1">
    <source>
        <dbReference type="ARBA" id="ARBA00000971"/>
    </source>
</evidence>
<keyword evidence="7 11" id="KW-0143">Chaperone</keyword>
<dbReference type="GO" id="GO:0051301">
    <property type="term" value="P:cell division"/>
    <property type="evidence" value="ECO:0007669"/>
    <property type="project" value="UniProtKB-KW"/>
</dbReference>
<dbReference type="Pfam" id="PF05698">
    <property type="entry name" value="Trigger_C"/>
    <property type="match status" value="1"/>
</dbReference>
<dbReference type="HAMAP" id="MF_00303">
    <property type="entry name" value="Trigger_factor_Tig"/>
    <property type="match status" value="1"/>
</dbReference>
<dbReference type="SUPFAM" id="SSF109998">
    <property type="entry name" value="Triger factor/SurA peptide-binding domain-like"/>
    <property type="match status" value="1"/>
</dbReference>
<evidence type="ECO:0000256" key="4">
    <source>
        <dbReference type="ARBA" id="ARBA00016902"/>
    </source>
</evidence>
<keyword evidence="11" id="KW-0963">Cytoplasm</keyword>
<comment type="subcellular location">
    <subcellularLocation>
        <location evidence="11">Cytoplasm</location>
    </subcellularLocation>
    <text evidence="11">About half TF is bound to the ribosome near the polypeptide exit tunnel while the other half is free in the cytoplasm.</text>
</comment>
<dbReference type="Gene3D" id="3.10.50.40">
    <property type="match status" value="1"/>
</dbReference>
<dbReference type="GO" id="GO:0043022">
    <property type="term" value="F:ribosome binding"/>
    <property type="evidence" value="ECO:0007669"/>
    <property type="project" value="TreeGrafter"/>
</dbReference>
<evidence type="ECO:0000256" key="5">
    <source>
        <dbReference type="ARBA" id="ARBA00022618"/>
    </source>
</evidence>
<dbReference type="OrthoDB" id="9767721at2"/>
<proteinExistence type="inferred from homology"/>
<dbReference type="KEGG" id="abat:CFX1CAM_1404"/>
<comment type="similarity">
    <text evidence="2 11">Belongs to the FKBP-type PPIase family. Tig subfamily.</text>
</comment>
<comment type="catalytic activity">
    <reaction evidence="1 11">
        <text>[protein]-peptidylproline (omega=180) = [protein]-peptidylproline (omega=0)</text>
        <dbReference type="Rhea" id="RHEA:16237"/>
        <dbReference type="Rhea" id="RHEA-COMP:10747"/>
        <dbReference type="Rhea" id="RHEA-COMP:10748"/>
        <dbReference type="ChEBI" id="CHEBI:83833"/>
        <dbReference type="ChEBI" id="CHEBI:83834"/>
        <dbReference type="EC" id="5.2.1.8"/>
    </reaction>
</comment>
<dbReference type="InterPro" id="IPR008880">
    <property type="entry name" value="Trigger_fac_C"/>
</dbReference>
<reference evidence="16" key="1">
    <citation type="submission" date="2017-05" db="EMBL/GenBank/DDBJ databases">
        <authorList>
            <person name="Kirkegaard R."/>
            <person name="Mcilroy J S."/>
        </authorList>
    </citation>
    <scope>NUCLEOTIDE SEQUENCE [LARGE SCALE GENOMIC DNA]</scope>
</reference>
<dbReference type="Gene3D" id="3.30.70.1050">
    <property type="entry name" value="Trigger factor ribosome-binding domain"/>
    <property type="match status" value="1"/>
</dbReference>
<keyword evidence="9 11" id="KW-0131">Cell cycle</keyword>
<feature type="region of interest" description="Disordered" evidence="12">
    <location>
        <begin position="441"/>
        <end position="534"/>
    </location>
</feature>
<evidence type="ECO:0000256" key="2">
    <source>
        <dbReference type="ARBA" id="ARBA00005464"/>
    </source>
</evidence>
<evidence type="ECO:0000256" key="7">
    <source>
        <dbReference type="ARBA" id="ARBA00023186"/>
    </source>
</evidence>
<dbReference type="InterPro" id="IPR008881">
    <property type="entry name" value="Trigger_fac_ribosome-bd_bac"/>
</dbReference>
<dbReference type="GO" id="GO:0043335">
    <property type="term" value="P:protein unfolding"/>
    <property type="evidence" value="ECO:0007669"/>
    <property type="project" value="TreeGrafter"/>
</dbReference>
<gene>
    <name evidence="11" type="primary">tig</name>
    <name evidence="15" type="ORF">CFX1CAM_1404</name>
</gene>
<evidence type="ECO:0000313" key="16">
    <source>
        <dbReference type="Proteomes" id="UP000195514"/>
    </source>
</evidence>
<evidence type="ECO:0000256" key="6">
    <source>
        <dbReference type="ARBA" id="ARBA00023110"/>
    </source>
</evidence>
<dbReference type="GO" id="GO:0015031">
    <property type="term" value="P:protein transport"/>
    <property type="evidence" value="ECO:0007669"/>
    <property type="project" value="UniProtKB-UniRule"/>
</dbReference>
<evidence type="ECO:0000256" key="12">
    <source>
        <dbReference type="SAM" id="MobiDB-lite"/>
    </source>
</evidence>
<comment type="function">
    <text evidence="11">Involved in protein export. Acts as a chaperone by maintaining the newly synthesized protein in an open conformation. Functions as a peptidyl-prolyl cis-trans isomerase.</text>
</comment>
<organism evidence="15 16">
    <name type="scientific">Candidatus Brevifilum fermentans</name>
    <dbReference type="NCBI Taxonomy" id="1986204"/>
    <lineage>
        <taxon>Bacteria</taxon>
        <taxon>Bacillati</taxon>
        <taxon>Chloroflexota</taxon>
        <taxon>Anaerolineae</taxon>
        <taxon>Anaerolineales</taxon>
        <taxon>Anaerolineaceae</taxon>
        <taxon>Candidatus Brevifilum</taxon>
    </lineage>
</organism>
<dbReference type="NCBIfam" id="TIGR00115">
    <property type="entry name" value="tig"/>
    <property type="match status" value="1"/>
</dbReference>
<feature type="domain" description="Trigger factor ribosome-binding bacterial" evidence="13">
    <location>
        <begin position="2"/>
        <end position="140"/>
    </location>
</feature>
<evidence type="ECO:0000256" key="9">
    <source>
        <dbReference type="ARBA" id="ARBA00023306"/>
    </source>
</evidence>
<dbReference type="PANTHER" id="PTHR30560:SF3">
    <property type="entry name" value="TRIGGER FACTOR-LIKE PROTEIN TIG, CHLOROPLASTIC"/>
    <property type="match status" value="1"/>
</dbReference>
<dbReference type="PANTHER" id="PTHR30560">
    <property type="entry name" value="TRIGGER FACTOR CHAPERONE AND PEPTIDYL-PROLYL CIS/TRANS ISOMERASE"/>
    <property type="match status" value="1"/>
</dbReference>
<protein>
    <recommendedName>
        <fullName evidence="4 11">Trigger factor</fullName>
        <shortName evidence="11">TF</shortName>
        <ecNumber evidence="3 11">5.2.1.8</ecNumber>
    </recommendedName>
    <alternativeName>
        <fullName evidence="10 11">PPIase</fullName>
    </alternativeName>
</protein>
<evidence type="ECO:0000313" key="15">
    <source>
        <dbReference type="EMBL" id="SMX54469.1"/>
    </source>
</evidence>
<dbReference type="GO" id="GO:0051083">
    <property type="term" value="P:'de novo' cotranslational protein folding"/>
    <property type="evidence" value="ECO:0007669"/>
    <property type="project" value="TreeGrafter"/>
</dbReference>
<feature type="compositionally biased region" description="Acidic residues" evidence="12">
    <location>
        <begin position="504"/>
        <end position="514"/>
    </location>
</feature>
<dbReference type="Pfam" id="PF05697">
    <property type="entry name" value="Trigger_N"/>
    <property type="match status" value="1"/>
</dbReference>
<feature type="domain" description="Trigger factor C-terminal" evidence="14">
    <location>
        <begin position="274"/>
        <end position="397"/>
    </location>
</feature>
<dbReference type="GO" id="GO:0005737">
    <property type="term" value="C:cytoplasm"/>
    <property type="evidence" value="ECO:0007669"/>
    <property type="project" value="UniProtKB-SubCell"/>
</dbReference>
<keyword evidence="8 11" id="KW-0413">Isomerase</keyword>
<dbReference type="InterPro" id="IPR037041">
    <property type="entry name" value="Trigger_fac_C_sf"/>
</dbReference>
<keyword evidence="6 11" id="KW-0697">Rotamase</keyword>
<dbReference type="Gene3D" id="1.10.3120.10">
    <property type="entry name" value="Trigger factor, C-terminal domain"/>
    <property type="match status" value="1"/>
</dbReference>